<organism evidence="8 9">
    <name type="scientific">Marinobacter halodurans</name>
    <dbReference type="NCBI Taxonomy" id="2528979"/>
    <lineage>
        <taxon>Bacteria</taxon>
        <taxon>Pseudomonadati</taxon>
        <taxon>Pseudomonadota</taxon>
        <taxon>Gammaproteobacteria</taxon>
        <taxon>Pseudomonadales</taxon>
        <taxon>Marinobacteraceae</taxon>
        <taxon>Marinobacter</taxon>
    </lineage>
</organism>
<dbReference type="Pfam" id="PF00111">
    <property type="entry name" value="Fer2"/>
    <property type="match status" value="1"/>
</dbReference>
<comment type="caution">
    <text evidence="8">The sequence shown here is derived from an EMBL/GenBank/DDBJ whole genome shotgun (WGS) entry which is preliminary data.</text>
</comment>
<dbReference type="PRINTS" id="PR00355">
    <property type="entry name" value="ADRENODOXIN"/>
</dbReference>
<dbReference type="InterPro" id="IPR036010">
    <property type="entry name" value="2Fe-2S_ferredoxin-like_sf"/>
</dbReference>
<evidence type="ECO:0000313" key="9">
    <source>
        <dbReference type="Proteomes" id="UP000313645"/>
    </source>
</evidence>
<accession>A0ABY1ZI54</accession>
<dbReference type="PANTHER" id="PTHR23426">
    <property type="entry name" value="FERREDOXIN/ADRENODOXIN"/>
    <property type="match status" value="1"/>
</dbReference>
<dbReference type="Gene3D" id="3.10.20.30">
    <property type="match status" value="1"/>
</dbReference>
<evidence type="ECO:0000256" key="1">
    <source>
        <dbReference type="ARBA" id="ARBA00010914"/>
    </source>
</evidence>
<evidence type="ECO:0000256" key="3">
    <source>
        <dbReference type="ARBA" id="ARBA00022723"/>
    </source>
</evidence>
<dbReference type="InterPro" id="IPR001055">
    <property type="entry name" value="Adrenodoxin-like"/>
</dbReference>
<dbReference type="InterPro" id="IPR018298">
    <property type="entry name" value="Adrenodoxin_Fe-S_BS"/>
</dbReference>
<evidence type="ECO:0000256" key="5">
    <source>
        <dbReference type="ARBA" id="ARBA00023014"/>
    </source>
</evidence>
<evidence type="ECO:0000259" key="7">
    <source>
        <dbReference type="PROSITE" id="PS51085"/>
    </source>
</evidence>
<gene>
    <name evidence="8" type="ORF">EZI54_21390</name>
</gene>
<dbReference type="Proteomes" id="UP000313645">
    <property type="component" value="Unassembled WGS sequence"/>
</dbReference>
<dbReference type="InterPro" id="IPR012675">
    <property type="entry name" value="Beta-grasp_dom_sf"/>
</dbReference>
<reference evidence="8 9" key="1">
    <citation type="submission" date="2019-02" db="EMBL/GenBank/DDBJ databases">
        <title>Marinobacter halodurans sp. nov., a marine bacterium isolated from sea tidal flat.</title>
        <authorList>
            <person name="Yoo Y."/>
            <person name="Lee D.W."/>
            <person name="Kim B.S."/>
            <person name="Kim J.-J."/>
        </authorList>
    </citation>
    <scope>NUCLEOTIDE SEQUENCE [LARGE SCALE GENOMIC DNA]</scope>
    <source>
        <strain evidence="8 9">YJ-S3-2</strain>
    </source>
</reference>
<comment type="cofactor">
    <cofactor evidence="6">
        <name>[2Fe-2S] cluster</name>
        <dbReference type="ChEBI" id="CHEBI:190135"/>
    </cofactor>
</comment>
<keyword evidence="3" id="KW-0479">Metal-binding</keyword>
<comment type="similarity">
    <text evidence="1">Belongs to the adrenodoxin/putidaredoxin family.</text>
</comment>
<keyword evidence="4" id="KW-0408">Iron</keyword>
<keyword evidence="9" id="KW-1185">Reference proteome</keyword>
<dbReference type="PROSITE" id="PS51085">
    <property type="entry name" value="2FE2S_FER_2"/>
    <property type="match status" value="1"/>
</dbReference>
<evidence type="ECO:0000256" key="2">
    <source>
        <dbReference type="ARBA" id="ARBA00022714"/>
    </source>
</evidence>
<sequence>MTKITFVQPSGVEATVEATSGLSLMEAALHNGVEGILAECNGAAACATCHVVLPKAVYDRLDAPEDHEEDMLDFTEAERQPCSRLSCQVRVSDDMDGMVVHIPGE</sequence>
<name>A0ABY1ZI54_9GAMM</name>
<dbReference type="RefSeq" id="WP_131483920.1">
    <property type="nucleotide sequence ID" value="NZ_SJDL01000050.1"/>
</dbReference>
<keyword evidence="2" id="KW-0001">2Fe-2S</keyword>
<dbReference type="CDD" id="cd00207">
    <property type="entry name" value="fer2"/>
    <property type="match status" value="1"/>
</dbReference>
<evidence type="ECO:0000313" key="8">
    <source>
        <dbReference type="EMBL" id="TBW48306.1"/>
    </source>
</evidence>
<evidence type="ECO:0000256" key="6">
    <source>
        <dbReference type="ARBA" id="ARBA00034078"/>
    </source>
</evidence>
<dbReference type="SUPFAM" id="SSF54292">
    <property type="entry name" value="2Fe-2S ferredoxin-like"/>
    <property type="match status" value="1"/>
</dbReference>
<feature type="domain" description="2Fe-2S ferredoxin-type" evidence="7">
    <location>
        <begin position="2"/>
        <end position="105"/>
    </location>
</feature>
<proteinExistence type="inferred from homology"/>
<dbReference type="PROSITE" id="PS00814">
    <property type="entry name" value="ADX"/>
    <property type="match status" value="1"/>
</dbReference>
<dbReference type="InterPro" id="IPR001041">
    <property type="entry name" value="2Fe-2S_ferredoxin-type"/>
</dbReference>
<protein>
    <submittedName>
        <fullName evidence="8">2Fe-2S iron-sulfur cluster binding domain-containing protein</fullName>
    </submittedName>
</protein>
<keyword evidence="5" id="KW-0411">Iron-sulfur</keyword>
<evidence type="ECO:0000256" key="4">
    <source>
        <dbReference type="ARBA" id="ARBA00023004"/>
    </source>
</evidence>
<dbReference type="PANTHER" id="PTHR23426:SF65">
    <property type="entry name" value="FERREDOXIN-2, MITOCHONDRIAL"/>
    <property type="match status" value="1"/>
</dbReference>
<dbReference type="EMBL" id="SJDL01000050">
    <property type="protein sequence ID" value="TBW48306.1"/>
    <property type="molecule type" value="Genomic_DNA"/>
</dbReference>